<gene>
    <name evidence="2" type="ORF">PG993_008433</name>
</gene>
<evidence type="ECO:0000256" key="1">
    <source>
        <dbReference type="SAM" id="SignalP"/>
    </source>
</evidence>
<keyword evidence="1" id="KW-0732">Signal</keyword>
<evidence type="ECO:0000313" key="2">
    <source>
        <dbReference type="EMBL" id="KAK8040022.1"/>
    </source>
</evidence>
<feature type="chain" id="PRO_5045908969" evidence="1">
    <location>
        <begin position="23"/>
        <end position="64"/>
    </location>
</feature>
<reference evidence="2 3" key="1">
    <citation type="submission" date="2023-01" db="EMBL/GenBank/DDBJ databases">
        <title>Analysis of 21 Apiospora genomes using comparative genomics revels a genus with tremendous synthesis potential of carbohydrate active enzymes and secondary metabolites.</title>
        <authorList>
            <person name="Sorensen T."/>
        </authorList>
    </citation>
    <scope>NUCLEOTIDE SEQUENCE [LARGE SCALE GENOMIC DNA]</scope>
    <source>
        <strain evidence="2 3">CBS 33761</strain>
    </source>
</reference>
<organism evidence="2 3">
    <name type="scientific">Apiospora rasikravindrae</name>
    <dbReference type="NCBI Taxonomy" id="990691"/>
    <lineage>
        <taxon>Eukaryota</taxon>
        <taxon>Fungi</taxon>
        <taxon>Dikarya</taxon>
        <taxon>Ascomycota</taxon>
        <taxon>Pezizomycotina</taxon>
        <taxon>Sordariomycetes</taxon>
        <taxon>Xylariomycetidae</taxon>
        <taxon>Amphisphaeriales</taxon>
        <taxon>Apiosporaceae</taxon>
        <taxon>Apiospora</taxon>
    </lineage>
</organism>
<sequence>MLLIQTTLLSTALVIGTARGRAFEGADFNVTEALIQQGVDLSAVPELVPSTERSSNLACPKDHR</sequence>
<accession>A0ABR1T0B7</accession>
<name>A0ABR1T0B7_9PEZI</name>
<evidence type="ECO:0000313" key="3">
    <source>
        <dbReference type="Proteomes" id="UP001444661"/>
    </source>
</evidence>
<feature type="signal peptide" evidence="1">
    <location>
        <begin position="1"/>
        <end position="22"/>
    </location>
</feature>
<comment type="caution">
    <text evidence="2">The sequence shown here is derived from an EMBL/GenBank/DDBJ whole genome shotgun (WGS) entry which is preliminary data.</text>
</comment>
<keyword evidence="3" id="KW-1185">Reference proteome</keyword>
<dbReference type="EMBL" id="JAQQWK010000006">
    <property type="protein sequence ID" value="KAK8040022.1"/>
    <property type="molecule type" value="Genomic_DNA"/>
</dbReference>
<protein>
    <submittedName>
        <fullName evidence="2">Uncharacterized protein</fullName>
    </submittedName>
</protein>
<proteinExistence type="predicted"/>
<dbReference type="Proteomes" id="UP001444661">
    <property type="component" value="Unassembled WGS sequence"/>
</dbReference>